<organism evidence="5 6">
    <name type="scientific">Salmonella enterica subsp. enterica serovar Wilhelmsburg</name>
    <dbReference type="NCBI Taxonomy" id="1960126"/>
    <lineage>
        <taxon>Bacteria</taxon>
        <taxon>Pseudomonadati</taxon>
        <taxon>Pseudomonadota</taxon>
        <taxon>Gammaproteobacteria</taxon>
        <taxon>Enterobacterales</taxon>
        <taxon>Enterobacteriaceae</taxon>
        <taxon>Salmonella</taxon>
    </lineage>
</organism>
<feature type="domain" description="Alanine racemase C-terminal" evidence="4">
    <location>
        <begin position="4"/>
        <end position="51"/>
    </location>
</feature>
<protein>
    <submittedName>
        <fullName evidence="5">Alanine racemase</fullName>
    </submittedName>
</protein>
<comment type="cofactor">
    <cofactor evidence="1">
        <name>pyridoxal 5'-phosphate</name>
        <dbReference type="ChEBI" id="CHEBI:597326"/>
    </cofactor>
</comment>
<keyword evidence="3" id="KW-0413">Isomerase</keyword>
<evidence type="ECO:0000259" key="4">
    <source>
        <dbReference type="Pfam" id="PF00842"/>
    </source>
</evidence>
<keyword evidence="2" id="KW-0663">Pyridoxal phosphate</keyword>
<evidence type="ECO:0000256" key="3">
    <source>
        <dbReference type="ARBA" id="ARBA00023235"/>
    </source>
</evidence>
<dbReference type="InterPro" id="IPR009006">
    <property type="entry name" value="Ala_racemase/Decarboxylase_C"/>
</dbReference>
<feature type="non-terminal residue" evidence="5">
    <location>
        <position position="1"/>
    </location>
</feature>
<dbReference type="GO" id="GO:0008784">
    <property type="term" value="F:alanine racemase activity"/>
    <property type="evidence" value="ECO:0007669"/>
    <property type="project" value="UniProtKB-ARBA"/>
</dbReference>
<comment type="caution">
    <text evidence="5">The sequence shown here is derived from an EMBL/GenBank/DDBJ whole genome shotgun (WGS) entry which is preliminary data.</text>
</comment>
<evidence type="ECO:0000256" key="2">
    <source>
        <dbReference type="ARBA" id="ARBA00022898"/>
    </source>
</evidence>
<gene>
    <name evidence="5" type="ORF">C9F09_19995</name>
</gene>
<reference evidence="5 6" key="1">
    <citation type="submission" date="2018-03" db="EMBL/GenBank/DDBJ databases">
        <title>Non-Typhoidal Salmonella genome sequencing and assembly.</title>
        <authorList>
            <person name="Matchawe C."/>
        </authorList>
    </citation>
    <scope>NUCLEOTIDE SEQUENCE [LARGE SCALE GENOMIC DNA]</scope>
    <source>
        <strain evidence="5 6">35dea</strain>
    </source>
</reference>
<evidence type="ECO:0000313" key="6">
    <source>
        <dbReference type="Proteomes" id="UP000298491"/>
    </source>
</evidence>
<sequence length="53" mass="5560">RAEDVTPRPQAGSGTPVDFWGKEIQVDDVASAAGTLGYELLCAVAPRVPFVTT</sequence>
<evidence type="ECO:0000256" key="1">
    <source>
        <dbReference type="ARBA" id="ARBA00001933"/>
    </source>
</evidence>
<dbReference type="InterPro" id="IPR011079">
    <property type="entry name" value="Ala_racemase_C"/>
</dbReference>
<name>A0A659QEU9_SALET</name>
<dbReference type="EMBL" id="PYKB01001179">
    <property type="protein sequence ID" value="TGC84089.1"/>
    <property type="molecule type" value="Genomic_DNA"/>
</dbReference>
<dbReference type="Proteomes" id="UP000298491">
    <property type="component" value="Unassembled WGS sequence"/>
</dbReference>
<evidence type="ECO:0000313" key="5">
    <source>
        <dbReference type="EMBL" id="TGC84089.1"/>
    </source>
</evidence>
<dbReference type="SUPFAM" id="SSF50621">
    <property type="entry name" value="Alanine racemase C-terminal domain-like"/>
    <property type="match status" value="1"/>
</dbReference>
<dbReference type="AlphaFoldDB" id="A0A659QEU9"/>
<dbReference type="Pfam" id="PF00842">
    <property type="entry name" value="Ala_racemase_C"/>
    <property type="match status" value="1"/>
</dbReference>
<accession>A0A659QEU9</accession>
<dbReference type="Gene3D" id="2.40.37.10">
    <property type="entry name" value="Lyase, Ornithine Decarboxylase, Chain A, domain 1"/>
    <property type="match status" value="1"/>
</dbReference>
<proteinExistence type="predicted"/>